<feature type="region of interest" description="Disordered" evidence="1">
    <location>
        <begin position="1"/>
        <end position="34"/>
    </location>
</feature>
<dbReference type="Proteomes" id="UP001596328">
    <property type="component" value="Unassembled WGS sequence"/>
</dbReference>
<sequence length="103" mass="10745">MKRPAYTTRSPRSSAGRAEDGAHPGASVVGASETVERREVVELSNPSDVGLSSATIDVDYGGTTRRLEFRHVPADGERRGTVTCPAGSAGSDPSASVTSWIEV</sequence>
<keyword evidence="3" id="KW-1185">Reference proteome</keyword>
<proteinExistence type="predicted"/>
<feature type="compositionally biased region" description="Low complexity" evidence="1">
    <location>
        <begin position="85"/>
        <end position="96"/>
    </location>
</feature>
<organism evidence="2 3">
    <name type="scientific">Halobium palmae</name>
    <dbReference type="NCBI Taxonomy" id="1776492"/>
    <lineage>
        <taxon>Archaea</taxon>
        <taxon>Methanobacteriati</taxon>
        <taxon>Methanobacteriota</taxon>
        <taxon>Stenosarchaea group</taxon>
        <taxon>Halobacteria</taxon>
        <taxon>Halobacteriales</taxon>
        <taxon>Haloferacaceae</taxon>
        <taxon>Halobium</taxon>
    </lineage>
</organism>
<reference evidence="2 3" key="1">
    <citation type="journal article" date="2019" name="Int. J. Syst. Evol. Microbiol.">
        <title>The Global Catalogue of Microorganisms (GCM) 10K type strain sequencing project: providing services to taxonomists for standard genome sequencing and annotation.</title>
        <authorList>
            <consortium name="The Broad Institute Genomics Platform"/>
            <consortium name="The Broad Institute Genome Sequencing Center for Infectious Disease"/>
            <person name="Wu L."/>
            <person name="Ma J."/>
        </authorList>
    </citation>
    <scope>NUCLEOTIDE SEQUENCE [LARGE SCALE GENOMIC DNA]</scope>
    <source>
        <strain evidence="2 3">NBRC 111368</strain>
    </source>
</reference>
<name>A0ABD5S4L8_9EURY</name>
<accession>A0ABD5S4L8</accession>
<dbReference type="AlphaFoldDB" id="A0ABD5S4L8"/>
<evidence type="ECO:0000313" key="3">
    <source>
        <dbReference type="Proteomes" id="UP001596328"/>
    </source>
</evidence>
<evidence type="ECO:0000256" key="1">
    <source>
        <dbReference type="SAM" id="MobiDB-lite"/>
    </source>
</evidence>
<comment type="caution">
    <text evidence="2">The sequence shown here is derived from an EMBL/GenBank/DDBJ whole genome shotgun (WGS) entry which is preliminary data.</text>
</comment>
<evidence type="ECO:0000313" key="2">
    <source>
        <dbReference type="EMBL" id="MFC6725977.1"/>
    </source>
</evidence>
<dbReference type="EMBL" id="JBHSWU010000813">
    <property type="protein sequence ID" value="MFC6725977.1"/>
    <property type="molecule type" value="Genomic_DNA"/>
</dbReference>
<gene>
    <name evidence="2" type="ORF">ACFQE1_16720</name>
</gene>
<feature type="region of interest" description="Disordered" evidence="1">
    <location>
        <begin position="78"/>
        <end position="103"/>
    </location>
</feature>
<protein>
    <submittedName>
        <fullName evidence="2">Uncharacterized protein</fullName>
    </submittedName>
</protein>